<dbReference type="Proteomes" id="UP001476798">
    <property type="component" value="Unassembled WGS sequence"/>
</dbReference>
<reference evidence="1 2" key="1">
    <citation type="submission" date="2021-06" db="EMBL/GenBank/DDBJ databases">
        <authorList>
            <person name="Palmer J.M."/>
        </authorList>
    </citation>
    <scope>NUCLEOTIDE SEQUENCE [LARGE SCALE GENOMIC DNA]</scope>
    <source>
        <strain evidence="1 2">GA_2019</strain>
        <tissue evidence="1">Muscle</tissue>
    </source>
</reference>
<accession>A0ABV0MZN1</accession>
<comment type="caution">
    <text evidence="1">The sequence shown here is derived from an EMBL/GenBank/DDBJ whole genome shotgun (WGS) entry which is preliminary data.</text>
</comment>
<feature type="non-terminal residue" evidence="1">
    <location>
        <position position="1"/>
    </location>
</feature>
<organism evidence="1 2">
    <name type="scientific">Goodea atripinnis</name>
    <dbReference type="NCBI Taxonomy" id="208336"/>
    <lineage>
        <taxon>Eukaryota</taxon>
        <taxon>Metazoa</taxon>
        <taxon>Chordata</taxon>
        <taxon>Craniata</taxon>
        <taxon>Vertebrata</taxon>
        <taxon>Euteleostomi</taxon>
        <taxon>Actinopterygii</taxon>
        <taxon>Neopterygii</taxon>
        <taxon>Teleostei</taxon>
        <taxon>Neoteleostei</taxon>
        <taxon>Acanthomorphata</taxon>
        <taxon>Ovalentaria</taxon>
        <taxon>Atherinomorphae</taxon>
        <taxon>Cyprinodontiformes</taxon>
        <taxon>Goodeidae</taxon>
        <taxon>Goodea</taxon>
    </lineage>
</organism>
<evidence type="ECO:0000313" key="1">
    <source>
        <dbReference type="EMBL" id="MEQ2164597.1"/>
    </source>
</evidence>
<evidence type="ECO:0000313" key="2">
    <source>
        <dbReference type="Proteomes" id="UP001476798"/>
    </source>
</evidence>
<gene>
    <name evidence="1" type="ORF">GOODEAATRI_008295</name>
</gene>
<keyword evidence="2" id="KW-1185">Reference proteome</keyword>
<dbReference type="EMBL" id="JAHRIO010020429">
    <property type="protein sequence ID" value="MEQ2164597.1"/>
    <property type="molecule type" value="Genomic_DNA"/>
</dbReference>
<proteinExistence type="predicted"/>
<name>A0ABV0MZN1_9TELE</name>
<protein>
    <submittedName>
        <fullName evidence="1">Uncharacterized protein</fullName>
    </submittedName>
</protein>
<sequence>FKGENPLSKCRVTDSFLRQAYDIAAHIGNSLFVLLLAQSQILLPEMAGGVFGNTNDAALQGFGLMSWELGCLSAALVDDVRSGWHRLRYWTTAGRPFEV</sequence>